<evidence type="ECO:0000313" key="2">
    <source>
        <dbReference type="EMBL" id="OAS99830.1"/>
    </source>
</evidence>
<reference evidence="3" key="1">
    <citation type="journal article" date="2015" name="PLoS Genet.">
        <title>The dynamic genome and transcriptome of the human fungal pathogen Blastomyces and close relative Emmonsia.</title>
        <authorList>
            <person name="Munoz J.F."/>
            <person name="Gauthier G.M."/>
            <person name="Desjardins C.A."/>
            <person name="Gallo J.E."/>
            <person name="Holder J."/>
            <person name="Sullivan T.D."/>
            <person name="Marty A.J."/>
            <person name="Carmen J.C."/>
            <person name="Chen Z."/>
            <person name="Ding L."/>
            <person name="Gujja S."/>
            <person name="Magrini V."/>
            <person name="Misas E."/>
            <person name="Mitreva M."/>
            <person name="Priest M."/>
            <person name="Saif S."/>
            <person name="Whiston E.A."/>
            <person name="Young S."/>
            <person name="Zeng Q."/>
            <person name="Goldman W.E."/>
            <person name="Mardis E.R."/>
            <person name="Taylor J.W."/>
            <person name="McEwen J.G."/>
            <person name="Clay O.K."/>
            <person name="Klein B.S."/>
            <person name="Cuomo C.A."/>
        </authorList>
    </citation>
    <scope>NUCLEOTIDE SEQUENCE [LARGE SCALE GENOMIC DNA]</scope>
    <source>
        <strain evidence="3">ER-3 / ATCC MYA-2586</strain>
    </source>
</reference>
<evidence type="ECO:0000313" key="3">
    <source>
        <dbReference type="Proteomes" id="UP000002039"/>
    </source>
</evidence>
<feature type="compositionally biased region" description="Polar residues" evidence="1">
    <location>
        <begin position="28"/>
        <end position="42"/>
    </location>
</feature>
<proteinExistence type="predicted"/>
<dbReference type="RefSeq" id="XP_045279558.1">
    <property type="nucleotide sequence ID" value="XM_045425591.1"/>
</dbReference>
<dbReference type="GeneID" id="69031235"/>
<evidence type="ECO:0000256" key="1">
    <source>
        <dbReference type="SAM" id="MobiDB-lite"/>
    </source>
</evidence>
<accession>A0ABX2VRH0</accession>
<feature type="region of interest" description="Disordered" evidence="1">
    <location>
        <begin position="1"/>
        <end position="59"/>
    </location>
</feature>
<dbReference type="Proteomes" id="UP000002039">
    <property type="component" value="Unassembled WGS sequence"/>
</dbReference>
<sequence>MLESPSSQHSQPRLHSWPCKDTLAGRETSGNSRPGSHMASQGSEEDPDFNPAGLTERVT</sequence>
<name>A0ABX2VRH0_AJEDR</name>
<keyword evidence="3" id="KW-1185">Reference proteome</keyword>
<feature type="compositionally biased region" description="Polar residues" evidence="1">
    <location>
        <begin position="1"/>
        <end position="13"/>
    </location>
</feature>
<organism evidence="2 3">
    <name type="scientific">Ajellomyces dermatitidis (strain ER-3 / ATCC MYA-2586)</name>
    <name type="common">Blastomyces dermatitidis</name>
    <dbReference type="NCBI Taxonomy" id="559297"/>
    <lineage>
        <taxon>Eukaryota</taxon>
        <taxon>Fungi</taxon>
        <taxon>Dikarya</taxon>
        <taxon>Ascomycota</taxon>
        <taxon>Pezizomycotina</taxon>
        <taxon>Eurotiomycetes</taxon>
        <taxon>Eurotiomycetidae</taxon>
        <taxon>Onygenales</taxon>
        <taxon>Ajellomycetaceae</taxon>
        <taxon>Blastomyces</taxon>
    </lineage>
</organism>
<protein>
    <submittedName>
        <fullName evidence="2">Uncharacterized protein</fullName>
    </submittedName>
</protein>
<gene>
    <name evidence="2" type="ORF">BDCG_16343</name>
</gene>
<dbReference type="EMBL" id="EQ999973">
    <property type="protein sequence ID" value="OAS99830.1"/>
    <property type="molecule type" value="Genomic_DNA"/>
</dbReference>